<comment type="caution">
    <text evidence="1">The sequence shown here is derived from an EMBL/GenBank/DDBJ whole genome shotgun (WGS) entry which is preliminary data.</text>
</comment>
<accession>A0A4C1ZPC2</accession>
<dbReference type="AlphaFoldDB" id="A0A4C1ZPC2"/>
<organism evidence="1 2">
    <name type="scientific">Eumeta variegata</name>
    <name type="common">Bagworm moth</name>
    <name type="synonym">Eumeta japonica</name>
    <dbReference type="NCBI Taxonomy" id="151549"/>
    <lineage>
        <taxon>Eukaryota</taxon>
        <taxon>Metazoa</taxon>
        <taxon>Ecdysozoa</taxon>
        <taxon>Arthropoda</taxon>
        <taxon>Hexapoda</taxon>
        <taxon>Insecta</taxon>
        <taxon>Pterygota</taxon>
        <taxon>Neoptera</taxon>
        <taxon>Endopterygota</taxon>
        <taxon>Lepidoptera</taxon>
        <taxon>Glossata</taxon>
        <taxon>Ditrysia</taxon>
        <taxon>Tineoidea</taxon>
        <taxon>Psychidae</taxon>
        <taxon>Oiketicinae</taxon>
        <taxon>Eumeta</taxon>
    </lineage>
</organism>
<sequence>MCKLAAGHKLRSPIARPGRGFSKSGVAITDLSAQRGDWVCSSSPHRTTFEAFTLSMNNKRNIRRWRDGGPAAEDVPGVVGRFIGGGRGTNFTGLPARLAPPILDRSPSSG</sequence>
<name>A0A4C1ZPC2_EUMVA</name>
<evidence type="ECO:0000313" key="1">
    <source>
        <dbReference type="EMBL" id="GBP88924.1"/>
    </source>
</evidence>
<reference evidence="1 2" key="1">
    <citation type="journal article" date="2019" name="Commun. Biol.">
        <title>The bagworm genome reveals a unique fibroin gene that provides high tensile strength.</title>
        <authorList>
            <person name="Kono N."/>
            <person name="Nakamura H."/>
            <person name="Ohtoshi R."/>
            <person name="Tomita M."/>
            <person name="Numata K."/>
            <person name="Arakawa K."/>
        </authorList>
    </citation>
    <scope>NUCLEOTIDE SEQUENCE [LARGE SCALE GENOMIC DNA]</scope>
</reference>
<gene>
    <name evidence="1" type="ORF">EVAR_64344_1</name>
</gene>
<dbReference type="EMBL" id="BGZK01001966">
    <property type="protein sequence ID" value="GBP88924.1"/>
    <property type="molecule type" value="Genomic_DNA"/>
</dbReference>
<keyword evidence="2" id="KW-1185">Reference proteome</keyword>
<evidence type="ECO:0000313" key="2">
    <source>
        <dbReference type="Proteomes" id="UP000299102"/>
    </source>
</evidence>
<dbReference type="Proteomes" id="UP000299102">
    <property type="component" value="Unassembled WGS sequence"/>
</dbReference>
<protein>
    <submittedName>
        <fullName evidence="1">Uncharacterized protein</fullName>
    </submittedName>
</protein>
<proteinExistence type="predicted"/>